<dbReference type="HAMAP" id="MF_00607">
    <property type="entry name" value="16SrRNA_methyltr_A"/>
    <property type="match status" value="1"/>
</dbReference>
<organism evidence="10 11">
    <name type="scientific">Mesoterricola sediminis</name>
    <dbReference type="NCBI Taxonomy" id="2927980"/>
    <lineage>
        <taxon>Bacteria</taxon>
        <taxon>Pseudomonadati</taxon>
        <taxon>Acidobacteriota</taxon>
        <taxon>Holophagae</taxon>
        <taxon>Holophagales</taxon>
        <taxon>Holophagaceae</taxon>
        <taxon>Mesoterricola</taxon>
    </lineage>
</organism>
<feature type="binding site" evidence="7 8">
    <location>
        <position position="108"/>
    </location>
    <ligand>
        <name>S-adenosyl-L-methionine</name>
        <dbReference type="ChEBI" id="CHEBI:59789"/>
    </ligand>
</feature>
<dbReference type="InterPro" id="IPR023165">
    <property type="entry name" value="rRNA_Ade_diMease-like_C"/>
</dbReference>
<feature type="binding site" evidence="7 8">
    <location>
        <position position="20"/>
    </location>
    <ligand>
        <name>S-adenosyl-L-methionine</name>
        <dbReference type="ChEBI" id="CHEBI:59789"/>
    </ligand>
</feature>
<dbReference type="Pfam" id="PF00398">
    <property type="entry name" value="RrnaAD"/>
    <property type="match status" value="1"/>
</dbReference>
<comment type="catalytic activity">
    <reaction evidence="7">
        <text>adenosine(1518)/adenosine(1519) in 16S rRNA + 4 S-adenosyl-L-methionine = N(6)-dimethyladenosine(1518)/N(6)-dimethyladenosine(1519) in 16S rRNA + 4 S-adenosyl-L-homocysteine + 4 H(+)</text>
        <dbReference type="Rhea" id="RHEA:19609"/>
        <dbReference type="Rhea" id="RHEA-COMP:10232"/>
        <dbReference type="Rhea" id="RHEA-COMP:10233"/>
        <dbReference type="ChEBI" id="CHEBI:15378"/>
        <dbReference type="ChEBI" id="CHEBI:57856"/>
        <dbReference type="ChEBI" id="CHEBI:59789"/>
        <dbReference type="ChEBI" id="CHEBI:74411"/>
        <dbReference type="ChEBI" id="CHEBI:74493"/>
        <dbReference type="EC" id="2.1.1.182"/>
    </reaction>
</comment>
<dbReference type="CDD" id="cd02440">
    <property type="entry name" value="AdoMet_MTases"/>
    <property type="match status" value="1"/>
</dbReference>
<dbReference type="Proteomes" id="UP001228113">
    <property type="component" value="Chromosome"/>
</dbReference>
<evidence type="ECO:0000313" key="11">
    <source>
        <dbReference type="Proteomes" id="UP001228113"/>
    </source>
</evidence>
<dbReference type="InterPro" id="IPR020598">
    <property type="entry name" value="rRNA_Ade_methylase_Trfase_N"/>
</dbReference>
<evidence type="ECO:0000313" key="10">
    <source>
        <dbReference type="EMBL" id="BDU77216.1"/>
    </source>
</evidence>
<feature type="domain" description="Ribosomal RNA adenine methylase transferase N-terminal" evidence="9">
    <location>
        <begin position="25"/>
        <end position="193"/>
    </location>
</feature>
<feature type="binding site" evidence="8">
    <location>
        <position position="66"/>
    </location>
    <ligand>
        <name>S-adenosyl-L-methionine</name>
        <dbReference type="ChEBI" id="CHEBI:59789"/>
    </ligand>
</feature>
<dbReference type="PANTHER" id="PTHR11727">
    <property type="entry name" value="DIMETHYLADENOSINE TRANSFERASE"/>
    <property type="match status" value="1"/>
</dbReference>
<dbReference type="GO" id="GO:0005737">
    <property type="term" value="C:cytoplasm"/>
    <property type="evidence" value="ECO:0007669"/>
    <property type="project" value="UniProtKB-SubCell"/>
</dbReference>
<dbReference type="Gene3D" id="3.40.50.150">
    <property type="entry name" value="Vaccinia Virus protein VP39"/>
    <property type="match status" value="1"/>
</dbReference>
<dbReference type="InterPro" id="IPR029063">
    <property type="entry name" value="SAM-dependent_MTases_sf"/>
</dbReference>
<evidence type="ECO:0000256" key="4">
    <source>
        <dbReference type="ARBA" id="ARBA00022679"/>
    </source>
</evidence>
<keyword evidence="1 7" id="KW-0963">Cytoplasm</keyword>
<dbReference type="EC" id="2.1.1.182" evidence="7"/>
<dbReference type="EMBL" id="AP027081">
    <property type="protein sequence ID" value="BDU77216.1"/>
    <property type="molecule type" value="Genomic_DNA"/>
</dbReference>
<evidence type="ECO:0000256" key="5">
    <source>
        <dbReference type="ARBA" id="ARBA00022691"/>
    </source>
</evidence>
<evidence type="ECO:0000256" key="7">
    <source>
        <dbReference type="HAMAP-Rule" id="MF_00607"/>
    </source>
</evidence>
<evidence type="ECO:0000256" key="3">
    <source>
        <dbReference type="ARBA" id="ARBA00022603"/>
    </source>
</evidence>
<feature type="binding site" evidence="7 8">
    <location>
        <position position="91"/>
    </location>
    <ligand>
        <name>S-adenosyl-L-methionine</name>
        <dbReference type="ChEBI" id="CHEBI:59789"/>
    </ligand>
</feature>
<evidence type="ECO:0000256" key="8">
    <source>
        <dbReference type="PROSITE-ProRule" id="PRU01026"/>
    </source>
</evidence>
<keyword evidence="4 7" id="KW-0808">Transferase</keyword>
<comment type="function">
    <text evidence="7">Specifically dimethylates two adjacent adenosines (A1518 and A1519) in the loop of a conserved hairpin near the 3'-end of 16S rRNA in the 30S particle. May play a critical role in biogenesis of 30S subunits.</text>
</comment>
<dbReference type="Gene3D" id="1.10.8.100">
    <property type="entry name" value="Ribosomal RNA adenine dimethylase-like, domain 2"/>
    <property type="match status" value="1"/>
</dbReference>
<name>A0AA48GQ58_9BACT</name>
<evidence type="ECO:0000256" key="6">
    <source>
        <dbReference type="ARBA" id="ARBA00022884"/>
    </source>
</evidence>
<reference evidence="10" key="1">
    <citation type="journal article" date="2023" name="Int. J. Syst. Evol. Microbiol.">
        <title>Mesoterricola silvestris gen. nov., sp. nov., Mesoterricola sediminis sp. nov., Geothrix oryzae sp. nov., Geothrix edaphica sp. nov., Geothrix rubra sp. nov., and Geothrix limicola sp. nov., six novel members of Acidobacteriota isolated from soils.</title>
        <authorList>
            <person name="Itoh H."/>
            <person name="Sugisawa Y."/>
            <person name="Mise K."/>
            <person name="Xu Z."/>
            <person name="Kuniyasu M."/>
            <person name="Ushijima N."/>
            <person name="Kawano K."/>
            <person name="Kobayashi E."/>
            <person name="Shiratori Y."/>
            <person name="Masuda Y."/>
            <person name="Senoo K."/>
        </authorList>
    </citation>
    <scope>NUCLEOTIDE SEQUENCE</scope>
    <source>
        <strain evidence="10">W786</strain>
    </source>
</reference>
<keyword evidence="2 7" id="KW-0698">rRNA processing</keyword>
<dbReference type="GO" id="GO:0003723">
    <property type="term" value="F:RNA binding"/>
    <property type="evidence" value="ECO:0007669"/>
    <property type="project" value="UniProtKB-UniRule"/>
</dbReference>
<comment type="caution">
    <text evidence="7">Lacks conserved residue(s) required for the propagation of feature annotation.</text>
</comment>
<feature type="binding site" evidence="7 8">
    <location>
        <position position="45"/>
    </location>
    <ligand>
        <name>S-adenosyl-L-methionine</name>
        <dbReference type="ChEBI" id="CHEBI:59789"/>
    </ligand>
</feature>
<sequence length="263" mass="28326">MDPDPVPSLQPKKGFGQHFLIQASAIRAIVDATLAAPSVRLLEIGPGPGVLTAPLLEDGRPLWAVDLDPEAIEVLQARFRDTPHFHLVHGDAVHQDLPPGPPFAVAGNLPYNASTAILTRFLLGGLPWDRLVFMFQLEVAQKIIGRAGTKDYGPLAVLAQTAARVTRLLKLGPGAFRPAPKVDSAVLVFEPLADAPPPEARRALLALLHRSFQHRRKTLANNWQGFLPPDRIQALLASQGLPPAVRAEAVPPSTWRALLAGLP</sequence>
<accession>A0AA48GQ58</accession>
<dbReference type="PROSITE" id="PS51689">
    <property type="entry name" value="SAM_RNA_A_N6_MT"/>
    <property type="match status" value="1"/>
</dbReference>
<keyword evidence="11" id="KW-1185">Reference proteome</keyword>
<protein>
    <recommendedName>
        <fullName evidence="7">Ribosomal RNA small subunit methyltransferase A</fullName>
        <ecNumber evidence="7">2.1.1.182</ecNumber>
    </recommendedName>
    <alternativeName>
        <fullName evidence="7">16S rRNA (adenine(1518)-N(6)/adenine(1519)-N(6))-dimethyltransferase</fullName>
    </alternativeName>
    <alternativeName>
        <fullName evidence="7">16S rRNA dimethyladenosine transferase</fullName>
    </alternativeName>
    <alternativeName>
        <fullName evidence="7">16S rRNA dimethylase</fullName>
    </alternativeName>
    <alternativeName>
        <fullName evidence="7">S-adenosylmethionine-6-N', N'-adenosyl(rRNA) dimethyltransferase</fullName>
    </alternativeName>
</protein>
<comment type="subcellular location">
    <subcellularLocation>
        <location evidence="7">Cytoplasm</location>
    </subcellularLocation>
</comment>
<keyword evidence="6 7" id="KW-0694">RNA-binding</keyword>
<dbReference type="RefSeq" id="WP_243332252.1">
    <property type="nucleotide sequence ID" value="NZ_AP027081.1"/>
</dbReference>
<dbReference type="SUPFAM" id="SSF53335">
    <property type="entry name" value="S-adenosyl-L-methionine-dependent methyltransferases"/>
    <property type="match status" value="1"/>
</dbReference>
<proteinExistence type="inferred from homology"/>
<dbReference type="InterPro" id="IPR011530">
    <property type="entry name" value="rRNA_adenine_dimethylase"/>
</dbReference>
<dbReference type="NCBIfam" id="TIGR00755">
    <property type="entry name" value="ksgA"/>
    <property type="match status" value="1"/>
</dbReference>
<dbReference type="KEGG" id="msea:METESE_21740"/>
<keyword evidence="3 7" id="KW-0489">Methyltransferase</keyword>
<dbReference type="AlphaFoldDB" id="A0AA48GQ58"/>
<comment type="similarity">
    <text evidence="7">Belongs to the class I-like SAM-binding methyltransferase superfamily. rRNA adenine N(6)-methyltransferase family. RsmA subfamily.</text>
</comment>
<dbReference type="GO" id="GO:0052908">
    <property type="term" value="F:16S rRNA (adenine(1518)-N(6)/adenine(1519)-N(6))-dimethyltransferase activity"/>
    <property type="evidence" value="ECO:0007669"/>
    <property type="project" value="UniProtKB-EC"/>
</dbReference>
<evidence type="ECO:0000259" key="9">
    <source>
        <dbReference type="SMART" id="SM00650"/>
    </source>
</evidence>
<dbReference type="SMART" id="SM00650">
    <property type="entry name" value="rADc"/>
    <property type="match status" value="1"/>
</dbReference>
<keyword evidence="5 7" id="KW-0949">S-adenosyl-L-methionine</keyword>
<dbReference type="InterPro" id="IPR001737">
    <property type="entry name" value="KsgA/Erm"/>
</dbReference>
<feature type="binding site" evidence="7 8">
    <location>
        <position position="18"/>
    </location>
    <ligand>
        <name>S-adenosyl-L-methionine</name>
        <dbReference type="ChEBI" id="CHEBI:59789"/>
    </ligand>
</feature>
<evidence type="ECO:0000256" key="2">
    <source>
        <dbReference type="ARBA" id="ARBA00022552"/>
    </source>
</evidence>
<dbReference type="PANTHER" id="PTHR11727:SF7">
    <property type="entry name" value="DIMETHYLADENOSINE TRANSFERASE-RELATED"/>
    <property type="match status" value="1"/>
</dbReference>
<gene>
    <name evidence="7 10" type="primary">rsmA</name>
    <name evidence="7" type="synonym">ksgA</name>
    <name evidence="10" type="ORF">METESE_21740</name>
</gene>
<evidence type="ECO:0000256" key="1">
    <source>
        <dbReference type="ARBA" id="ARBA00022490"/>
    </source>
</evidence>